<name>A0AAV1ECU1_OLDCO</name>
<accession>A0AAV1ECU1</accession>
<dbReference type="Pfam" id="PF04043">
    <property type="entry name" value="PMEI"/>
    <property type="match status" value="1"/>
</dbReference>
<dbReference type="InterPro" id="IPR035513">
    <property type="entry name" value="Invertase/methylesterase_inhib"/>
</dbReference>
<dbReference type="SUPFAM" id="SSF101148">
    <property type="entry name" value="Plant invertase/pectin methylesterase inhibitor"/>
    <property type="match status" value="1"/>
</dbReference>
<feature type="chain" id="PRO_5043471749" evidence="2">
    <location>
        <begin position="28"/>
        <end position="236"/>
    </location>
</feature>
<feature type="domain" description="Pectinesterase inhibitor" evidence="3">
    <location>
        <begin position="38"/>
        <end position="189"/>
    </location>
</feature>
<dbReference type="InterPro" id="IPR051955">
    <property type="entry name" value="PME_Inhibitor"/>
</dbReference>
<dbReference type="GO" id="GO:0004857">
    <property type="term" value="F:enzyme inhibitor activity"/>
    <property type="evidence" value="ECO:0007669"/>
    <property type="project" value="InterPro"/>
</dbReference>
<sequence>MTSNLSSSLVSLLLLLLSLSSINIITAARPPQQPVAGNATGLIGESCKASRDTSACVTTLSQSGVVPDPKNATLLSIIQLATQASSKNLTAATVSSLLDAAMAAKDVNLTTAAKGCLEGLINAQQRTNATIDALTRGRMKDARSWLSAALSYESGCPSGLANVKQDSATNATVATLNSLAGLTSNALAMLVNYDNFGDKPGSWSPVQTERNGFWERVDGSGSKLGSAFPAGYPVGW</sequence>
<evidence type="ECO:0000256" key="1">
    <source>
        <dbReference type="ARBA" id="ARBA00022729"/>
    </source>
</evidence>
<gene>
    <name evidence="4" type="ORF">OLC1_LOCUS23595</name>
</gene>
<keyword evidence="5" id="KW-1185">Reference proteome</keyword>
<dbReference type="CDD" id="cd15798">
    <property type="entry name" value="PMEI-like_3"/>
    <property type="match status" value="1"/>
</dbReference>
<protein>
    <submittedName>
        <fullName evidence="4">OLC1v1018949C1</fullName>
    </submittedName>
</protein>
<evidence type="ECO:0000313" key="5">
    <source>
        <dbReference type="Proteomes" id="UP001161247"/>
    </source>
</evidence>
<evidence type="ECO:0000259" key="3">
    <source>
        <dbReference type="SMART" id="SM00856"/>
    </source>
</evidence>
<dbReference type="PANTHER" id="PTHR31080">
    <property type="entry name" value="PECTINESTERASE INHIBITOR-LIKE"/>
    <property type="match status" value="1"/>
</dbReference>
<feature type="signal peptide" evidence="2">
    <location>
        <begin position="1"/>
        <end position="27"/>
    </location>
</feature>
<proteinExistence type="predicted"/>
<dbReference type="AlphaFoldDB" id="A0AAV1ECU1"/>
<dbReference type="Gene3D" id="1.20.140.40">
    <property type="entry name" value="Invertase/pectin methylesterase inhibitor family protein"/>
    <property type="match status" value="1"/>
</dbReference>
<dbReference type="Proteomes" id="UP001161247">
    <property type="component" value="Chromosome 9"/>
</dbReference>
<evidence type="ECO:0000313" key="4">
    <source>
        <dbReference type="EMBL" id="CAI9117547.1"/>
    </source>
</evidence>
<dbReference type="EMBL" id="OX459126">
    <property type="protein sequence ID" value="CAI9117547.1"/>
    <property type="molecule type" value="Genomic_DNA"/>
</dbReference>
<reference evidence="4" key="1">
    <citation type="submission" date="2023-03" db="EMBL/GenBank/DDBJ databases">
        <authorList>
            <person name="Julca I."/>
        </authorList>
    </citation>
    <scope>NUCLEOTIDE SEQUENCE</scope>
</reference>
<keyword evidence="1 2" id="KW-0732">Signal</keyword>
<dbReference type="SMART" id="SM00856">
    <property type="entry name" value="PMEI"/>
    <property type="match status" value="1"/>
</dbReference>
<organism evidence="4 5">
    <name type="scientific">Oldenlandia corymbosa var. corymbosa</name>
    <dbReference type="NCBI Taxonomy" id="529605"/>
    <lineage>
        <taxon>Eukaryota</taxon>
        <taxon>Viridiplantae</taxon>
        <taxon>Streptophyta</taxon>
        <taxon>Embryophyta</taxon>
        <taxon>Tracheophyta</taxon>
        <taxon>Spermatophyta</taxon>
        <taxon>Magnoliopsida</taxon>
        <taxon>eudicotyledons</taxon>
        <taxon>Gunneridae</taxon>
        <taxon>Pentapetalae</taxon>
        <taxon>asterids</taxon>
        <taxon>lamiids</taxon>
        <taxon>Gentianales</taxon>
        <taxon>Rubiaceae</taxon>
        <taxon>Rubioideae</taxon>
        <taxon>Spermacoceae</taxon>
        <taxon>Hedyotis-Oldenlandia complex</taxon>
        <taxon>Oldenlandia</taxon>
    </lineage>
</organism>
<dbReference type="NCBIfam" id="TIGR01614">
    <property type="entry name" value="PME_inhib"/>
    <property type="match status" value="1"/>
</dbReference>
<evidence type="ECO:0000256" key="2">
    <source>
        <dbReference type="SAM" id="SignalP"/>
    </source>
</evidence>
<dbReference type="PANTHER" id="PTHR31080:SF296">
    <property type="entry name" value="OS05G0360900 PROTEIN"/>
    <property type="match status" value="1"/>
</dbReference>
<dbReference type="InterPro" id="IPR006501">
    <property type="entry name" value="Pectinesterase_inhib_dom"/>
</dbReference>